<dbReference type="GO" id="GO:0016020">
    <property type="term" value="C:membrane"/>
    <property type="evidence" value="ECO:0007669"/>
    <property type="project" value="UniProtKB-SubCell"/>
</dbReference>
<evidence type="ECO:0000256" key="4">
    <source>
        <dbReference type="ARBA" id="ARBA00022692"/>
    </source>
</evidence>
<feature type="transmembrane region" description="Helical" evidence="7">
    <location>
        <begin position="60"/>
        <end position="83"/>
    </location>
</feature>
<evidence type="ECO:0000256" key="5">
    <source>
        <dbReference type="ARBA" id="ARBA00022989"/>
    </source>
</evidence>
<feature type="non-terminal residue" evidence="8">
    <location>
        <position position="137"/>
    </location>
</feature>
<evidence type="ECO:0000256" key="2">
    <source>
        <dbReference type="ARBA" id="ARBA00006213"/>
    </source>
</evidence>
<protein>
    <recommendedName>
        <fullName evidence="10">Purine permease</fullName>
    </recommendedName>
</protein>
<gene>
    <name evidence="8" type="ORF">M569_15931</name>
</gene>
<keyword evidence="9" id="KW-1185">Reference proteome</keyword>
<comment type="subcellular location">
    <subcellularLocation>
        <location evidence="1">Membrane</location>
    </subcellularLocation>
</comment>
<keyword evidence="6 7" id="KW-0472">Membrane</keyword>
<comment type="similarity">
    <text evidence="2">Belongs to the purine permeases (TC 2.A.7.14) family.</text>
</comment>
<dbReference type="AlphaFoldDB" id="S8BWD6"/>
<dbReference type="InterPro" id="IPR030182">
    <property type="entry name" value="PUP_plant"/>
</dbReference>
<feature type="non-terminal residue" evidence="8">
    <location>
        <position position="1"/>
    </location>
</feature>
<feature type="transmembrane region" description="Helical" evidence="7">
    <location>
        <begin position="118"/>
        <end position="134"/>
    </location>
</feature>
<reference evidence="8 9" key="1">
    <citation type="journal article" date="2013" name="BMC Genomics">
        <title>The miniature genome of a carnivorous plant Genlisea aurea contains a low number of genes and short non-coding sequences.</title>
        <authorList>
            <person name="Leushkin E.V."/>
            <person name="Sutormin R.A."/>
            <person name="Nabieva E.R."/>
            <person name="Penin A.A."/>
            <person name="Kondrashov A.S."/>
            <person name="Logacheva M.D."/>
        </authorList>
    </citation>
    <scope>NUCLEOTIDE SEQUENCE [LARGE SCALE GENOMIC DNA]</scope>
</reference>
<comment type="caution">
    <text evidence="8">The sequence shown here is derived from an EMBL/GenBank/DDBJ whole genome shotgun (WGS) entry which is preliminary data.</text>
</comment>
<keyword evidence="5 7" id="KW-1133">Transmembrane helix</keyword>
<dbReference type="GO" id="GO:0005345">
    <property type="term" value="F:purine nucleobase transmembrane transporter activity"/>
    <property type="evidence" value="ECO:0007669"/>
    <property type="project" value="UniProtKB-ARBA"/>
</dbReference>
<keyword evidence="3" id="KW-0813">Transport</keyword>
<dbReference type="PANTHER" id="PTHR31376">
    <property type="entry name" value="OS09G0467300 PROTEIN-RELATED"/>
    <property type="match status" value="1"/>
</dbReference>
<feature type="transmembrane region" description="Helical" evidence="7">
    <location>
        <begin position="89"/>
        <end position="109"/>
    </location>
</feature>
<accession>S8BWD6</accession>
<evidence type="ECO:0000256" key="6">
    <source>
        <dbReference type="ARBA" id="ARBA00023136"/>
    </source>
</evidence>
<dbReference type="PANTHER" id="PTHR31376:SF1">
    <property type="entry name" value="PURINE PERMEASE 2"/>
    <property type="match status" value="1"/>
</dbReference>
<feature type="transmembrane region" description="Helical" evidence="7">
    <location>
        <begin position="20"/>
        <end position="39"/>
    </location>
</feature>
<dbReference type="EMBL" id="AUSU01008825">
    <property type="protein sequence ID" value="EPS58880.1"/>
    <property type="molecule type" value="Genomic_DNA"/>
</dbReference>
<keyword evidence="4 7" id="KW-0812">Transmembrane</keyword>
<name>S8BWD6_9LAMI</name>
<sequence>LMELAYSKNGQPMSFPLVLEFQLVLCFAATVFCTVGMIADGDFAAIPKEARVFDLGIAKYYVVVVSTALIFQCSFVGAIAVLFQSSALYVGVLAAVLLPPVEILGAIFFREKFDAEKGISLFLCLWGFVSYYYGELK</sequence>
<organism evidence="8 9">
    <name type="scientific">Genlisea aurea</name>
    <dbReference type="NCBI Taxonomy" id="192259"/>
    <lineage>
        <taxon>Eukaryota</taxon>
        <taxon>Viridiplantae</taxon>
        <taxon>Streptophyta</taxon>
        <taxon>Embryophyta</taxon>
        <taxon>Tracheophyta</taxon>
        <taxon>Spermatophyta</taxon>
        <taxon>Magnoliopsida</taxon>
        <taxon>eudicotyledons</taxon>
        <taxon>Gunneridae</taxon>
        <taxon>Pentapetalae</taxon>
        <taxon>asterids</taxon>
        <taxon>lamiids</taxon>
        <taxon>Lamiales</taxon>
        <taxon>Lentibulariaceae</taxon>
        <taxon>Genlisea</taxon>
    </lineage>
</organism>
<evidence type="ECO:0000256" key="7">
    <source>
        <dbReference type="SAM" id="Phobius"/>
    </source>
</evidence>
<dbReference type="Pfam" id="PF16913">
    <property type="entry name" value="PUNUT"/>
    <property type="match status" value="1"/>
</dbReference>
<proteinExistence type="inferred from homology"/>
<evidence type="ECO:0000256" key="1">
    <source>
        <dbReference type="ARBA" id="ARBA00004370"/>
    </source>
</evidence>
<evidence type="ECO:0000313" key="9">
    <source>
        <dbReference type="Proteomes" id="UP000015453"/>
    </source>
</evidence>
<dbReference type="GO" id="GO:0015211">
    <property type="term" value="F:purine nucleoside transmembrane transporter activity"/>
    <property type="evidence" value="ECO:0007669"/>
    <property type="project" value="InterPro"/>
</dbReference>
<evidence type="ECO:0000313" key="8">
    <source>
        <dbReference type="EMBL" id="EPS58880.1"/>
    </source>
</evidence>
<evidence type="ECO:0008006" key="10">
    <source>
        <dbReference type="Google" id="ProtNLM"/>
    </source>
</evidence>
<evidence type="ECO:0000256" key="3">
    <source>
        <dbReference type="ARBA" id="ARBA00022448"/>
    </source>
</evidence>
<dbReference type="OrthoDB" id="1865379at2759"/>
<dbReference type="Proteomes" id="UP000015453">
    <property type="component" value="Unassembled WGS sequence"/>
</dbReference>